<evidence type="ECO:0000313" key="1">
    <source>
        <dbReference type="EMBL" id="KIC09161.1"/>
    </source>
</evidence>
<dbReference type="AlphaFoldDB" id="A0A0C1GUU8"/>
<accession>A0A0C1GUU8</accession>
<reference evidence="1 2" key="1">
    <citation type="submission" date="2014-12" db="EMBL/GenBank/DDBJ databases">
        <title>Genome sequence of Morococcus cerebrosus.</title>
        <authorList>
            <person name="Shin S.-K."/>
            <person name="Yi H."/>
        </authorList>
    </citation>
    <scope>NUCLEOTIDE SEQUENCE [LARGE SCALE GENOMIC DNA]</scope>
    <source>
        <strain evidence="1 2">CIP 81.93</strain>
    </source>
</reference>
<proteinExistence type="predicted"/>
<comment type="caution">
    <text evidence="1">The sequence shown here is derived from an EMBL/GenBank/DDBJ whole genome shotgun (WGS) entry which is preliminary data.</text>
</comment>
<gene>
    <name evidence="1" type="ORF">MCC93_09760</name>
</gene>
<dbReference type="EMBL" id="JUFZ01000039">
    <property type="protein sequence ID" value="KIC09161.1"/>
    <property type="molecule type" value="Genomic_DNA"/>
</dbReference>
<protein>
    <submittedName>
        <fullName evidence="1">Uncharacterized protein</fullName>
    </submittedName>
</protein>
<sequence length="37" mass="4189">MPCGTHSTDGFKGRLKKRSRRLFHLPGDKGCLKNSCR</sequence>
<organism evidence="1 2">
    <name type="scientific">Morococcus cerebrosus</name>
    <dbReference type="NCBI Taxonomy" id="1056807"/>
    <lineage>
        <taxon>Bacteria</taxon>
        <taxon>Pseudomonadati</taxon>
        <taxon>Pseudomonadota</taxon>
        <taxon>Betaproteobacteria</taxon>
        <taxon>Neisseriales</taxon>
        <taxon>Neisseriaceae</taxon>
        <taxon>Morococcus</taxon>
    </lineage>
</organism>
<dbReference type="Proteomes" id="UP000031390">
    <property type="component" value="Unassembled WGS sequence"/>
</dbReference>
<dbReference type="PATRIC" id="fig|1056807.3.peg.942"/>
<evidence type="ECO:0000313" key="2">
    <source>
        <dbReference type="Proteomes" id="UP000031390"/>
    </source>
</evidence>
<name>A0A0C1GUU8_9NEIS</name>